<evidence type="ECO:0000256" key="7">
    <source>
        <dbReference type="ARBA" id="ARBA00031174"/>
    </source>
</evidence>
<name>A0A0D8IBR6_9CLOT</name>
<evidence type="ECO:0000256" key="2">
    <source>
        <dbReference type="ARBA" id="ARBA00006772"/>
    </source>
</evidence>
<dbReference type="STRING" id="84022.CACET_c13350"/>
<dbReference type="PATRIC" id="fig|84022.5.peg.2795"/>
<dbReference type="RefSeq" id="WP_044823587.1">
    <property type="nucleotide sequence ID" value="NZ_CP009687.1"/>
</dbReference>
<evidence type="ECO:0000313" key="9">
    <source>
        <dbReference type="Proteomes" id="UP000035704"/>
    </source>
</evidence>
<dbReference type="Pfam" id="PF00939">
    <property type="entry name" value="Na_sulph_symp"/>
    <property type="match status" value="1"/>
</dbReference>
<dbReference type="PANTHER" id="PTHR10283:SF82">
    <property type="entry name" value="SOLUTE CARRIER FAMILY 13 MEMBER 2"/>
    <property type="match status" value="1"/>
</dbReference>
<dbReference type="EMBL" id="CP009687">
    <property type="protein sequence ID" value="AKL94800.1"/>
    <property type="molecule type" value="Genomic_DNA"/>
</dbReference>
<reference evidence="8 9" key="1">
    <citation type="submission" date="2014-10" db="EMBL/GenBank/DDBJ databases">
        <title>Genome sequence of Clostridium aceticum DSM 1496.</title>
        <authorList>
            <person name="Poehlein A."/>
            <person name="Schiel-Bengelsdorf B."/>
            <person name="Gottschalk G."/>
            <person name="Duerre P."/>
            <person name="Daniel R."/>
        </authorList>
    </citation>
    <scope>NUCLEOTIDE SEQUENCE [LARGE SCALE GENOMIC DNA]</scope>
    <source>
        <strain evidence="8 9">DSM 1496</strain>
    </source>
</reference>
<dbReference type="AlphaFoldDB" id="A0A0D8IBR6"/>
<keyword evidence="6" id="KW-0472">Membrane</keyword>
<keyword evidence="4" id="KW-0812">Transmembrane</keyword>
<dbReference type="InterPro" id="IPR001898">
    <property type="entry name" value="SLC13A/DASS"/>
</dbReference>
<protein>
    <recommendedName>
        <fullName evidence="3">Sodium-dependent dicarboxylate transporter SdcS</fullName>
    </recommendedName>
    <alternativeName>
        <fullName evidence="7">Na(+)/dicarboxylate symporter</fullName>
    </alternativeName>
</protein>
<comment type="similarity">
    <text evidence="2">Belongs to the SLC13A/DASS transporter (TC 2.A.47) family. NADC subfamily.</text>
</comment>
<evidence type="ECO:0000256" key="6">
    <source>
        <dbReference type="ARBA" id="ARBA00023136"/>
    </source>
</evidence>
<evidence type="ECO:0000256" key="5">
    <source>
        <dbReference type="ARBA" id="ARBA00022989"/>
    </source>
</evidence>
<dbReference type="GO" id="GO:0008514">
    <property type="term" value="F:organic anion transmembrane transporter activity"/>
    <property type="evidence" value="ECO:0007669"/>
    <property type="project" value="UniProtKB-ARBA"/>
</dbReference>
<sequence length="480" mass="53041">MKTTTKSNFYIDRRPLITLFLIEYKNAILLLFAFIVFFTFISNPNIPEDMSIQAYQALIIFLLANFLWITNVIPLAITSLMVMGLLATFNVLPNEQIYSFFGNKALFFIIGAFIISAGISTSGLNKRIAYYFLSRFGDQPHRLTLSIFLLSGFLAHVMPAHAVAAMLFPILMSISKKLELDSNSILGKYMFFALAWGSVLGGVVTFLGGARNPLAIGILEEATGETIGFLEWMIAVAPPIYLIMMMVSIYLIKQVSASTRDTEILKDFFSETGERMSKIQLKEIKALIILVGTIYMWIFQSKRFEIANIALISAALFFVLNVIDWEDAKKEINWGAIFMYGGAIALGKALEETGLLEYINQNYISTMNFSTLGFILVVFSISVFLTEGVSNAAVVVILLPVVIKTTTALGLPATLAVYLVAVPSGLAFMFPMSSPPNAIAFSSGYIKSSDTLKIGFALNILSIAVVTVFALTYWRIIGVY</sequence>
<evidence type="ECO:0000256" key="3">
    <source>
        <dbReference type="ARBA" id="ARBA00020150"/>
    </source>
</evidence>
<comment type="subcellular location">
    <subcellularLocation>
        <location evidence="1">Membrane</location>
        <topology evidence="1">Multi-pass membrane protein</topology>
    </subcellularLocation>
</comment>
<keyword evidence="9" id="KW-1185">Reference proteome</keyword>
<proteinExistence type="inferred from homology"/>
<keyword evidence="5" id="KW-1133">Transmembrane helix</keyword>
<organism evidence="8 9">
    <name type="scientific">Clostridium aceticum</name>
    <dbReference type="NCBI Taxonomy" id="84022"/>
    <lineage>
        <taxon>Bacteria</taxon>
        <taxon>Bacillati</taxon>
        <taxon>Bacillota</taxon>
        <taxon>Clostridia</taxon>
        <taxon>Eubacteriales</taxon>
        <taxon>Clostridiaceae</taxon>
        <taxon>Clostridium</taxon>
    </lineage>
</organism>
<dbReference type="OrthoDB" id="37272at2"/>
<dbReference type="GO" id="GO:0005886">
    <property type="term" value="C:plasma membrane"/>
    <property type="evidence" value="ECO:0007669"/>
    <property type="project" value="TreeGrafter"/>
</dbReference>
<dbReference type="KEGG" id="cace:CACET_c13350"/>
<gene>
    <name evidence="8" type="primary">sdcS</name>
    <name evidence="8" type="ORF">CACET_c13350</name>
</gene>
<evidence type="ECO:0000256" key="1">
    <source>
        <dbReference type="ARBA" id="ARBA00004141"/>
    </source>
</evidence>
<accession>A0A0D8IBR6</accession>
<evidence type="ECO:0000256" key="4">
    <source>
        <dbReference type="ARBA" id="ARBA00022692"/>
    </source>
</evidence>
<evidence type="ECO:0000313" key="8">
    <source>
        <dbReference type="EMBL" id="AKL94800.1"/>
    </source>
</evidence>
<dbReference type="NCBIfam" id="TIGR00785">
    <property type="entry name" value="dass"/>
    <property type="match status" value="1"/>
</dbReference>
<dbReference type="Proteomes" id="UP000035704">
    <property type="component" value="Chromosome"/>
</dbReference>
<dbReference type="GO" id="GO:1905039">
    <property type="term" value="P:carboxylic acid transmembrane transport"/>
    <property type="evidence" value="ECO:0007669"/>
    <property type="project" value="UniProtKB-ARBA"/>
</dbReference>
<dbReference type="PANTHER" id="PTHR10283">
    <property type="entry name" value="SOLUTE CARRIER FAMILY 13 MEMBER"/>
    <property type="match status" value="1"/>
</dbReference>